<dbReference type="SUPFAM" id="SSF53732">
    <property type="entry name" value="Aconitase iron-sulfur domain"/>
    <property type="match status" value="1"/>
</dbReference>
<dbReference type="InterPro" id="IPR006249">
    <property type="entry name" value="Aconitase/IRP2"/>
</dbReference>
<keyword evidence="2" id="KW-0408">Iron</keyword>
<feature type="domain" description="Aconitase/3-isopropylmalate dehydratase large subunit alpha/beta/alpha" evidence="4">
    <location>
        <begin position="5"/>
        <end position="75"/>
    </location>
</feature>
<evidence type="ECO:0000259" key="4">
    <source>
        <dbReference type="Pfam" id="PF00330"/>
    </source>
</evidence>
<dbReference type="Proteomes" id="UP000006591">
    <property type="component" value="Chromosome 9"/>
</dbReference>
<evidence type="ECO:0000256" key="3">
    <source>
        <dbReference type="ARBA" id="ARBA00023014"/>
    </source>
</evidence>
<keyword evidence="6" id="KW-1185">Reference proteome</keyword>
<keyword evidence="1" id="KW-0479">Metal-binding</keyword>
<evidence type="ECO:0000256" key="1">
    <source>
        <dbReference type="ARBA" id="ARBA00022723"/>
    </source>
</evidence>
<keyword evidence="3" id="KW-0411">Iron-sulfur</keyword>
<protein>
    <recommendedName>
        <fullName evidence="4">Aconitase/3-isopropylmalate dehydratase large subunit alpha/beta/alpha domain-containing protein</fullName>
    </recommendedName>
</protein>
<organism evidence="5">
    <name type="scientific">Oryza nivara</name>
    <name type="common">Indian wild rice</name>
    <name type="synonym">Oryza sativa f. spontanea</name>
    <dbReference type="NCBI Taxonomy" id="4536"/>
    <lineage>
        <taxon>Eukaryota</taxon>
        <taxon>Viridiplantae</taxon>
        <taxon>Streptophyta</taxon>
        <taxon>Embryophyta</taxon>
        <taxon>Tracheophyta</taxon>
        <taxon>Spermatophyta</taxon>
        <taxon>Magnoliopsida</taxon>
        <taxon>Liliopsida</taxon>
        <taxon>Poales</taxon>
        <taxon>Poaceae</taxon>
        <taxon>BOP clade</taxon>
        <taxon>Oryzoideae</taxon>
        <taxon>Oryzeae</taxon>
        <taxon>Oryzinae</taxon>
        <taxon>Oryza</taxon>
    </lineage>
</organism>
<dbReference type="GO" id="GO:0046872">
    <property type="term" value="F:metal ion binding"/>
    <property type="evidence" value="ECO:0007669"/>
    <property type="project" value="UniProtKB-KW"/>
</dbReference>
<dbReference type="InterPro" id="IPR015931">
    <property type="entry name" value="Acnase/IPM_dHydase_lsu_aba_1/3"/>
</dbReference>
<dbReference type="GO" id="GO:0051536">
    <property type="term" value="F:iron-sulfur cluster binding"/>
    <property type="evidence" value="ECO:0007669"/>
    <property type="project" value="UniProtKB-KW"/>
</dbReference>
<dbReference type="PANTHER" id="PTHR11670">
    <property type="entry name" value="ACONITASE/IRON-RESPONSIVE ELEMENT FAMILY MEMBER"/>
    <property type="match status" value="1"/>
</dbReference>
<reference evidence="5" key="1">
    <citation type="submission" date="2015-04" db="UniProtKB">
        <authorList>
            <consortium name="EnsemblPlants"/>
        </authorList>
    </citation>
    <scope>IDENTIFICATION</scope>
    <source>
        <strain evidence="5">SL10</strain>
    </source>
</reference>
<dbReference type="Pfam" id="PF00330">
    <property type="entry name" value="Aconitase"/>
    <property type="match status" value="1"/>
</dbReference>
<evidence type="ECO:0000313" key="5">
    <source>
        <dbReference type="EnsemblPlants" id="ONIVA09G12940.7"/>
    </source>
</evidence>
<name>A0A0E0IKP0_ORYNI</name>
<sequence>MLLFDDVEPCISGPKSPHDRVPLKEMKSDWHACLDSNFKDNLLKSNSVVLAAICSYTNTSNPSVIIGAGLVAKKAFCEDVTPFHEG</sequence>
<dbReference type="InterPro" id="IPR036008">
    <property type="entry name" value="Aconitase_4Fe-4S_dom"/>
</dbReference>
<dbReference type="HOGENOM" id="CLU_2501817_0_0_1"/>
<dbReference type="Gene3D" id="3.30.499.10">
    <property type="entry name" value="Aconitase, domain 3"/>
    <property type="match status" value="2"/>
</dbReference>
<dbReference type="Gramene" id="ONIVA09G12940.7">
    <property type="protein sequence ID" value="ONIVA09G12940.7"/>
    <property type="gene ID" value="ONIVA09G12940"/>
</dbReference>
<dbReference type="EnsemblPlants" id="ONIVA09G12940.7">
    <property type="protein sequence ID" value="ONIVA09G12940.7"/>
    <property type="gene ID" value="ONIVA09G12940"/>
</dbReference>
<accession>A0A0E0IKP0</accession>
<evidence type="ECO:0000313" key="6">
    <source>
        <dbReference type="Proteomes" id="UP000006591"/>
    </source>
</evidence>
<reference evidence="5" key="2">
    <citation type="submission" date="2018-04" db="EMBL/GenBank/DDBJ databases">
        <title>OnivRS2 (Oryza nivara Reference Sequence Version 2).</title>
        <authorList>
            <person name="Zhang J."/>
            <person name="Kudrna D."/>
            <person name="Lee S."/>
            <person name="Talag J."/>
            <person name="Rajasekar S."/>
            <person name="Welchert J."/>
            <person name="Hsing Y.-I."/>
            <person name="Wing R.A."/>
        </authorList>
    </citation>
    <scope>NUCLEOTIDE SEQUENCE [LARGE SCALE GENOMIC DNA]</scope>
    <source>
        <strain evidence="5">SL10</strain>
    </source>
</reference>
<evidence type="ECO:0000256" key="2">
    <source>
        <dbReference type="ARBA" id="ARBA00023004"/>
    </source>
</evidence>
<proteinExistence type="predicted"/>
<dbReference type="AlphaFoldDB" id="A0A0E0IKP0"/>
<dbReference type="InterPro" id="IPR001030">
    <property type="entry name" value="Acoase/IPM_deHydtase_lsu_aba"/>
</dbReference>